<feature type="region of interest" description="Disordered" evidence="2">
    <location>
        <begin position="302"/>
        <end position="337"/>
    </location>
</feature>
<dbReference type="Pfam" id="PF17788">
    <property type="entry name" value="HypF_C"/>
    <property type="match status" value="1"/>
</dbReference>
<sequence>MNIASPATGMETKGASLSSPAASTPIGVALGLPSVGAGGLPEALPILALGAWFKHAACLLEDGRAQFGPNLGDLDNADACRAVEPAALALLARAATPVRAIAHDLHPDFHSTRVACALAARLGVPAIGVQHHHAHVGAVLAEHGRFDARPVLGLALDGVGLGTDGEAWGGELLWVAGGEFVRLGHLRPLRLPGGDRAAREPWRMAAALLHASGRGDEIARRFPGQPAAALLAQVLARPALSPPSSSLGRHFDAAAGLLGLCEVMHNEAEAAIALERLASGTAAPEVTPGDWRICDAGGALRGQADGARSRTDRGAPAAGSVPQPDDRAHPYAGAQPPGGTLELDLHPLLLRLADEPEPARGAARFQATLAAALVAWVEEARQRTGCATVVLSGGCLHNRLLADALHAALPARGFEVLGARRLSPGDAGLALGQAWVAMHRLAATKED</sequence>
<comment type="similarity">
    <text evidence="1">Belongs to the carbamoyltransferase HypF family.</text>
</comment>
<keyword evidence="6" id="KW-1185">Reference proteome</keyword>
<dbReference type="PANTHER" id="PTHR42959:SF1">
    <property type="entry name" value="CARBAMOYLTRANSFERASE HYPF"/>
    <property type="match status" value="1"/>
</dbReference>
<feature type="domain" description="Carbamoyltransferase Kae1-like" evidence="4">
    <location>
        <begin position="153"/>
        <end position="283"/>
    </location>
</feature>
<evidence type="ECO:0000259" key="4">
    <source>
        <dbReference type="Pfam" id="PF22521"/>
    </source>
</evidence>
<gene>
    <name evidence="5" type="ordered locus">Tmz1t_3923</name>
</gene>
<name>C4KD95_THASP</name>
<dbReference type="InterPro" id="IPR041440">
    <property type="entry name" value="HypF_C"/>
</dbReference>
<protein>
    <submittedName>
        <fullName evidence="5">Hydrogenase maturation protein HypF</fullName>
    </submittedName>
</protein>
<feature type="domain" description="HypF Kae1-like" evidence="3">
    <location>
        <begin position="44"/>
        <end position="142"/>
    </location>
</feature>
<evidence type="ECO:0000256" key="1">
    <source>
        <dbReference type="ARBA" id="ARBA00008097"/>
    </source>
</evidence>
<dbReference type="Pfam" id="PF22521">
    <property type="entry name" value="HypF_C_2"/>
    <property type="match status" value="2"/>
</dbReference>
<dbReference type="Proteomes" id="UP000002186">
    <property type="component" value="Chromosome"/>
</dbReference>
<accession>C4KD95</accession>
<dbReference type="STRING" id="85643.Tmz1t_3923"/>
<dbReference type="EMBL" id="CP001281">
    <property type="protein sequence ID" value="ACR02506.1"/>
    <property type="molecule type" value="Genomic_DNA"/>
</dbReference>
<dbReference type="PROSITE" id="PS01016">
    <property type="entry name" value="GLYCOPROTEASE"/>
    <property type="match status" value="1"/>
</dbReference>
<dbReference type="InterPro" id="IPR017860">
    <property type="entry name" value="Peptidase_M22_CS"/>
</dbReference>
<reference evidence="6" key="1">
    <citation type="submission" date="2009-05" db="EMBL/GenBank/DDBJ databases">
        <title>Complete sequence of chromosome of Thauera sp. MZ1T.</title>
        <authorList>
            <consortium name="US DOE Joint Genome Institute"/>
            <person name="Lucas S."/>
            <person name="Copeland A."/>
            <person name="Lapidus A."/>
            <person name="Glavina del Rio T."/>
            <person name="Dalin E."/>
            <person name="Tice H."/>
            <person name="Bruce D."/>
            <person name="Goodwin L."/>
            <person name="Pitluck S."/>
            <person name="Sims D."/>
            <person name="Brettin T."/>
            <person name="Detter J.C."/>
            <person name="Han C."/>
            <person name="Larimer F."/>
            <person name="Land M."/>
            <person name="Hauser L."/>
            <person name="Kyrpides N."/>
            <person name="Mikhailova N."/>
            <person name="Sayler G.S."/>
        </authorList>
    </citation>
    <scope>NUCLEOTIDE SEQUENCE [LARGE SCALE GENOMIC DNA]</scope>
    <source>
        <strain evidence="6">MZ1T</strain>
    </source>
</reference>
<dbReference type="InterPro" id="IPR051060">
    <property type="entry name" value="Carbamoyltrans_HypF-like"/>
</dbReference>
<dbReference type="KEGG" id="tmz:Tmz1t_3923"/>
<dbReference type="InterPro" id="IPR055128">
    <property type="entry name" value="HypF_C_2"/>
</dbReference>
<dbReference type="AlphaFoldDB" id="C4KD95"/>
<organism evidence="5 6">
    <name type="scientific">Thauera aminoaromatica</name>
    <dbReference type="NCBI Taxonomy" id="164330"/>
    <lineage>
        <taxon>Bacteria</taxon>
        <taxon>Pseudomonadati</taxon>
        <taxon>Pseudomonadota</taxon>
        <taxon>Betaproteobacteria</taxon>
        <taxon>Rhodocyclales</taxon>
        <taxon>Zoogloeaceae</taxon>
        <taxon>Thauera</taxon>
    </lineage>
</organism>
<dbReference type="RefSeq" id="WP_012586227.1">
    <property type="nucleotide sequence ID" value="NC_011662.2"/>
</dbReference>
<dbReference type="PANTHER" id="PTHR42959">
    <property type="entry name" value="CARBAMOYLTRANSFERASE"/>
    <property type="match status" value="1"/>
</dbReference>
<dbReference type="GO" id="GO:0008270">
    <property type="term" value="F:zinc ion binding"/>
    <property type="evidence" value="ECO:0007669"/>
    <property type="project" value="TreeGrafter"/>
</dbReference>
<evidence type="ECO:0000313" key="6">
    <source>
        <dbReference type="Proteomes" id="UP000002186"/>
    </source>
</evidence>
<reference evidence="5 6" key="2">
    <citation type="journal article" date="2012" name="Stand. Genomic Sci.">
        <title>Complete genome sequence of Thauera aminoaromatica strain MZ1T.</title>
        <authorList>
            <person name="Jiang K."/>
            <person name="Sanseverino J."/>
            <person name="Chauhan A."/>
            <person name="Lucas S."/>
            <person name="Copeland A."/>
            <person name="Lapidus A."/>
            <person name="Del Rio T.G."/>
            <person name="Dalin E."/>
            <person name="Tice H."/>
            <person name="Bruce D."/>
            <person name="Goodwin L."/>
            <person name="Pitluck S."/>
            <person name="Sims D."/>
            <person name="Brettin T."/>
            <person name="Detter J.C."/>
            <person name="Han C."/>
            <person name="Chang Y.J."/>
            <person name="Larimer F."/>
            <person name="Land M."/>
            <person name="Hauser L."/>
            <person name="Kyrpides N.C."/>
            <person name="Mikhailova N."/>
            <person name="Moser S."/>
            <person name="Jegier P."/>
            <person name="Close D."/>
            <person name="Debruyn J.M."/>
            <person name="Wang Y."/>
            <person name="Layton A.C."/>
            <person name="Allen M.S."/>
            <person name="Sayler G.S."/>
        </authorList>
    </citation>
    <scope>NUCLEOTIDE SEQUENCE [LARGE SCALE GENOMIC DNA]</scope>
    <source>
        <strain evidence="5 6">MZ1T</strain>
    </source>
</reference>
<dbReference type="HOGENOM" id="CLU_009164_1_0_4"/>
<dbReference type="GO" id="GO:0051604">
    <property type="term" value="P:protein maturation"/>
    <property type="evidence" value="ECO:0007669"/>
    <property type="project" value="TreeGrafter"/>
</dbReference>
<evidence type="ECO:0000313" key="5">
    <source>
        <dbReference type="EMBL" id="ACR02506.1"/>
    </source>
</evidence>
<proteinExistence type="inferred from homology"/>
<dbReference type="Gene3D" id="3.30.420.40">
    <property type="match status" value="1"/>
</dbReference>
<evidence type="ECO:0000256" key="2">
    <source>
        <dbReference type="SAM" id="MobiDB-lite"/>
    </source>
</evidence>
<evidence type="ECO:0000259" key="3">
    <source>
        <dbReference type="Pfam" id="PF17788"/>
    </source>
</evidence>
<dbReference type="eggNOG" id="COG0068">
    <property type="taxonomic scope" value="Bacteria"/>
</dbReference>
<dbReference type="GO" id="GO:0016743">
    <property type="term" value="F:carboxyl- or carbamoyltransferase activity"/>
    <property type="evidence" value="ECO:0007669"/>
    <property type="project" value="TreeGrafter"/>
</dbReference>
<feature type="domain" description="Carbamoyltransferase Kae1-like" evidence="4">
    <location>
        <begin position="345"/>
        <end position="433"/>
    </location>
</feature>